<reference evidence="1" key="1">
    <citation type="submission" date="2021-05" db="EMBL/GenBank/DDBJ databases">
        <authorList>
            <person name="Alioto T."/>
            <person name="Alioto T."/>
            <person name="Gomez Garrido J."/>
        </authorList>
    </citation>
    <scope>NUCLEOTIDE SEQUENCE</scope>
</reference>
<dbReference type="AlphaFoldDB" id="A0A8D8CCM9"/>
<dbReference type="EMBL" id="HBUE01109029">
    <property type="protein sequence ID" value="CAG6488001.1"/>
    <property type="molecule type" value="Transcribed_RNA"/>
</dbReference>
<accession>A0A8D8CCM9</accession>
<proteinExistence type="predicted"/>
<name>A0A8D8CCM9_CULPI</name>
<evidence type="ECO:0000313" key="1">
    <source>
        <dbReference type="EMBL" id="CAG6488001.1"/>
    </source>
</evidence>
<protein>
    <submittedName>
        <fullName evidence="1">(northern house mosquito) hypothetical protein</fullName>
    </submittedName>
</protein>
<sequence length="114" mass="12528">MLSIANIVRQPRLLSHSETHTVIELSLTLTNCIRSENGLSPLCLSHGCIQMVAVTTQQNAEQKKFLPSDEGGFKFRAISVCDRSLSEPCLQHSHLCVDKFGTAFNQLAKILFGG</sequence>
<organism evidence="1">
    <name type="scientific">Culex pipiens</name>
    <name type="common">House mosquito</name>
    <dbReference type="NCBI Taxonomy" id="7175"/>
    <lineage>
        <taxon>Eukaryota</taxon>
        <taxon>Metazoa</taxon>
        <taxon>Ecdysozoa</taxon>
        <taxon>Arthropoda</taxon>
        <taxon>Hexapoda</taxon>
        <taxon>Insecta</taxon>
        <taxon>Pterygota</taxon>
        <taxon>Neoptera</taxon>
        <taxon>Endopterygota</taxon>
        <taxon>Diptera</taxon>
        <taxon>Nematocera</taxon>
        <taxon>Culicoidea</taxon>
        <taxon>Culicidae</taxon>
        <taxon>Culicinae</taxon>
        <taxon>Culicini</taxon>
        <taxon>Culex</taxon>
        <taxon>Culex</taxon>
    </lineage>
</organism>